<accession>A0ABZ1BU30</accession>
<dbReference type="Pfam" id="PF01887">
    <property type="entry name" value="SAM_HAT_N"/>
    <property type="match status" value="1"/>
</dbReference>
<dbReference type="InterPro" id="IPR046470">
    <property type="entry name" value="SAM_HAT_C"/>
</dbReference>
<dbReference type="InterPro" id="IPR023227">
    <property type="entry name" value="SAM_OH_AdoTrfase_C_sf"/>
</dbReference>
<dbReference type="SUPFAM" id="SSF101852">
    <property type="entry name" value="Bacterial fluorinating enzyme, C-terminal domain"/>
    <property type="match status" value="1"/>
</dbReference>
<evidence type="ECO:0000256" key="1">
    <source>
        <dbReference type="ARBA" id="ARBA00022691"/>
    </source>
</evidence>
<keyword evidence="6" id="KW-1185">Reference proteome</keyword>
<comment type="similarity">
    <text evidence="2">Belongs to the SAM hydrolase / SAM-dependent halogenase family.</text>
</comment>
<evidence type="ECO:0000256" key="2">
    <source>
        <dbReference type="ARBA" id="ARBA00024035"/>
    </source>
</evidence>
<dbReference type="Gene3D" id="2.40.30.90">
    <property type="entry name" value="Bacterial fluorinating enzyme like"/>
    <property type="match status" value="1"/>
</dbReference>
<feature type="domain" description="S-adenosyl-l-methionine hydroxide adenosyltransferase C-terminal" evidence="4">
    <location>
        <begin position="236"/>
        <end position="324"/>
    </location>
</feature>
<dbReference type="SUPFAM" id="SSF102522">
    <property type="entry name" value="Bacterial fluorinating enzyme, N-terminal domain"/>
    <property type="match status" value="1"/>
</dbReference>
<gene>
    <name evidence="5" type="ORF">U7230_08710</name>
</gene>
<dbReference type="Proteomes" id="UP001332192">
    <property type="component" value="Chromosome"/>
</dbReference>
<dbReference type="Pfam" id="PF20257">
    <property type="entry name" value="SAM_HAT_C"/>
    <property type="match status" value="1"/>
</dbReference>
<sequence>MNRWVRRPSAAPALAVAVATVVAAAAWGLAGVAGVPWATPGVPVLAPAARAAEAGGQERFTPNGVVALMTDYGERDFYVGAIKGVALATFPDVKLVDITHQVQPYNIHEGAVTLWLAAREFPAGTVFVGVVDPGVGTERRPIVVETRNGHVYVGPDNGLFTLVMQEFGVKSVRHIINRSYMRPGPVSYSFHGRDIFTPVAAHLAAGWPVEAVGPEIGDYVRLAVEPAQQTEEALTGQIIFIDQYGNLQANITGEMVRRWGLQIGDQLVVQVGNTAIPSVWVHTYGDVPEGEDLVFLASTDLVEIAVNMGSAKERFGASLGAKVTIKRRSGP</sequence>
<dbReference type="InterPro" id="IPR023228">
    <property type="entry name" value="SAM_OH_AdoTrfase_N_sf"/>
</dbReference>
<evidence type="ECO:0000313" key="6">
    <source>
        <dbReference type="Proteomes" id="UP001332192"/>
    </source>
</evidence>
<keyword evidence="1" id="KW-0949">S-adenosyl-L-methionine</keyword>
<feature type="domain" description="S-adenosyl-l-methionine hydroxide adenosyltransferase N-terminal" evidence="3">
    <location>
        <begin position="66"/>
        <end position="213"/>
    </location>
</feature>
<dbReference type="InterPro" id="IPR002747">
    <property type="entry name" value="SAM_OH_AdoTrfase"/>
</dbReference>
<reference evidence="5 6" key="1">
    <citation type="journal article" date="2024" name="Front. Microbiol.">
        <title>Novel thermophilic genera Geochorda gen. nov. and Carboxydochorda gen. nov. from the deep terrestrial subsurface reveal the ecophysiological diversity in the class Limnochordia.</title>
        <authorList>
            <person name="Karnachuk O.V."/>
            <person name="Lukina A.P."/>
            <person name="Avakyan M.R."/>
            <person name="Kadnikov V.V."/>
            <person name="Begmatov S."/>
            <person name="Beletsky A.V."/>
            <person name="Vlasova K.G."/>
            <person name="Novikov A.A."/>
            <person name="Shcherbakova V.A."/>
            <person name="Mardanov A.V."/>
            <person name="Ravin N.V."/>
        </authorList>
    </citation>
    <scope>NUCLEOTIDE SEQUENCE [LARGE SCALE GENOMIC DNA]</scope>
    <source>
        <strain evidence="5 6">L945</strain>
    </source>
</reference>
<dbReference type="PANTHER" id="PTHR35092:SF1">
    <property type="entry name" value="CHLORINASE MJ1651"/>
    <property type="match status" value="1"/>
</dbReference>
<evidence type="ECO:0000259" key="3">
    <source>
        <dbReference type="Pfam" id="PF01887"/>
    </source>
</evidence>
<evidence type="ECO:0000259" key="4">
    <source>
        <dbReference type="Pfam" id="PF20257"/>
    </source>
</evidence>
<protein>
    <submittedName>
        <fullName evidence="5">S-adenosyl-l-methionine hydroxide adenosyltransferase family protein</fullName>
    </submittedName>
</protein>
<dbReference type="RefSeq" id="WP_324715456.1">
    <property type="nucleotide sequence ID" value="NZ_CP141615.1"/>
</dbReference>
<proteinExistence type="inferred from homology"/>
<organism evidence="5 6">
    <name type="scientific">Carboxydichorda subterranea</name>
    <dbReference type="NCBI Taxonomy" id="3109565"/>
    <lineage>
        <taxon>Bacteria</taxon>
        <taxon>Bacillati</taxon>
        <taxon>Bacillota</taxon>
        <taxon>Limnochordia</taxon>
        <taxon>Limnochordales</taxon>
        <taxon>Geochordaceae</taxon>
        <taxon>Carboxydichorda</taxon>
    </lineage>
</organism>
<dbReference type="InterPro" id="IPR046469">
    <property type="entry name" value="SAM_HAT_N"/>
</dbReference>
<name>A0ABZ1BU30_9FIRM</name>
<dbReference type="EMBL" id="CP141615">
    <property type="protein sequence ID" value="WRP16184.1"/>
    <property type="molecule type" value="Genomic_DNA"/>
</dbReference>
<evidence type="ECO:0000313" key="5">
    <source>
        <dbReference type="EMBL" id="WRP16184.1"/>
    </source>
</evidence>
<dbReference type="Gene3D" id="3.40.50.10790">
    <property type="entry name" value="S-adenosyl-l-methionine hydroxide adenosyltransferase, N-terminal"/>
    <property type="match status" value="1"/>
</dbReference>
<dbReference type="PANTHER" id="PTHR35092">
    <property type="entry name" value="CHLORINASE MJ1651"/>
    <property type="match status" value="1"/>
</dbReference>